<proteinExistence type="predicted"/>
<gene>
    <name evidence="2" type="ORF">P5673_018888</name>
</gene>
<feature type="region of interest" description="Disordered" evidence="1">
    <location>
        <begin position="42"/>
        <end position="63"/>
    </location>
</feature>
<sequence length="136" mass="15198">MKPNFSLDGSSRKEIEESVMDSFQDFLISLEDHEKVTGYAETGSWNYEDGDGGSEISSPDRTPTEEFQTADITVAGVISWLTGQSYQPMNGDALTIYVNFDHECLMRNPNTQSVFHVLPLVEGSKLIQYTESSTEE</sequence>
<dbReference type="Proteomes" id="UP001249851">
    <property type="component" value="Unassembled WGS sequence"/>
</dbReference>
<organism evidence="2 3">
    <name type="scientific">Acropora cervicornis</name>
    <name type="common">Staghorn coral</name>
    <dbReference type="NCBI Taxonomy" id="6130"/>
    <lineage>
        <taxon>Eukaryota</taxon>
        <taxon>Metazoa</taxon>
        <taxon>Cnidaria</taxon>
        <taxon>Anthozoa</taxon>
        <taxon>Hexacorallia</taxon>
        <taxon>Scleractinia</taxon>
        <taxon>Astrocoeniina</taxon>
        <taxon>Acroporidae</taxon>
        <taxon>Acropora</taxon>
    </lineage>
</organism>
<dbReference type="AlphaFoldDB" id="A0AAD9QD52"/>
<keyword evidence="3" id="KW-1185">Reference proteome</keyword>
<protein>
    <submittedName>
        <fullName evidence="2">Uncharacterized protein</fullName>
    </submittedName>
</protein>
<evidence type="ECO:0000313" key="2">
    <source>
        <dbReference type="EMBL" id="KAK2558685.1"/>
    </source>
</evidence>
<name>A0AAD9QD52_ACRCE</name>
<reference evidence="2" key="1">
    <citation type="journal article" date="2023" name="G3 (Bethesda)">
        <title>Whole genome assembly and annotation of the endangered Caribbean coral Acropora cervicornis.</title>
        <authorList>
            <person name="Selwyn J.D."/>
            <person name="Vollmer S.V."/>
        </authorList>
    </citation>
    <scope>NUCLEOTIDE SEQUENCE</scope>
    <source>
        <strain evidence="2">K2</strain>
    </source>
</reference>
<dbReference type="EMBL" id="JARQWQ010000043">
    <property type="protein sequence ID" value="KAK2558685.1"/>
    <property type="molecule type" value="Genomic_DNA"/>
</dbReference>
<evidence type="ECO:0000256" key="1">
    <source>
        <dbReference type="SAM" id="MobiDB-lite"/>
    </source>
</evidence>
<accession>A0AAD9QD52</accession>
<evidence type="ECO:0000313" key="3">
    <source>
        <dbReference type="Proteomes" id="UP001249851"/>
    </source>
</evidence>
<comment type="caution">
    <text evidence="2">The sequence shown here is derived from an EMBL/GenBank/DDBJ whole genome shotgun (WGS) entry which is preliminary data.</text>
</comment>
<reference evidence="2" key="2">
    <citation type="journal article" date="2023" name="Science">
        <title>Genomic signatures of disease resistance in endangered staghorn corals.</title>
        <authorList>
            <person name="Vollmer S.V."/>
            <person name="Selwyn J.D."/>
            <person name="Despard B.A."/>
            <person name="Roesel C.L."/>
        </authorList>
    </citation>
    <scope>NUCLEOTIDE SEQUENCE</scope>
    <source>
        <strain evidence="2">K2</strain>
    </source>
</reference>